<evidence type="ECO:0000313" key="2">
    <source>
        <dbReference type="Proteomes" id="UP001230466"/>
    </source>
</evidence>
<dbReference type="Proteomes" id="UP001230466">
    <property type="component" value="Unassembled WGS sequence"/>
</dbReference>
<sequence length="275" mass="32225">MGCYKKPDFFPEWFDLGNYDGLKNAESSFIDFLLNHKSIAYRNELAHKNRQVDENEPIDTEDTTQFYNSETILPFLEVAPIVQHPCYSIEPKFIDKDFVVKSLDFKELCDIYIGTYDFNEPGGKRAILNKIKEQMDNGDTQPLGYYDDDNILNKEINECNDVIAYGSYWKIDLAYSDEVIIENIKKHLLEIRSKQGDKRHKLSNSKVKAILQYNIIPCIDFILWQTVTNIKLTDQQMTDLLFPNSEYYIDNFRQTIKPKAIEFLQNAHLYIIGNR</sequence>
<comment type="caution">
    <text evidence="1">The sequence shown here is derived from an EMBL/GenBank/DDBJ whole genome shotgun (WGS) entry which is preliminary data.</text>
</comment>
<name>A0AAW8CP82_9PAST</name>
<reference evidence="1" key="1">
    <citation type="journal article" date="2023" name="Front. Microbiol.">
        <title>Phylogeography and host specificity of Pasteurellaceae pathogenic to sea-farmed fish in the north-east Atlantic.</title>
        <authorList>
            <person name="Gulla S."/>
            <person name="Colquhoun D.J."/>
            <person name="Olsen A.B."/>
            <person name="Spilsberg B."/>
            <person name="Lagesen K."/>
            <person name="Aakesson C.P."/>
            <person name="Strom S."/>
            <person name="Manji F."/>
            <person name="Birkbeck T.H."/>
            <person name="Nilsen H.K."/>
        </authorList>
    </citation>
    <scope>NUCLEOTIDE SEQUENCE</scope>
    <source>
        <strain evidence="1">VIB1234</strain>
    </source>
</reference>
<organism evidence="1 2">
    <name type="scientific">Pasteurella atlantica</name>
    <dbReference type="NCBI Taxonomy" id="2827233"/>
    <lineage>
        <taxon>Bacteria</taxon>
        <taxon>Pseudomonadati</taxon>
        <taxon>Pseudomonadota</taxon>
        <taxon>Gammaproteobacteria</taxon>
        <taxon>Pasteurellales</taxon>
        <taxon>Pasteurellaceae</taxon>
        <taxon>Pasteurella</taxon>
    </lineage>
</organism>
<dbReference type="RefSeq" id="WP_306348009.1">
    <property type="nucleotide sequence ID" value="NZ_JASAWU010000029.1"/>
</dbReference>
<gene>
    <name evidence="1" type="ORF">QJU78_10095</name>
</gene>
<dbReference type="InterPro" id="IPR045664">
    <property type="entry name" value="DUF6387"/>
</dbReference>
<accession>A0AAW8CP82</accession>
<dbReference type="Pfam" id="PF19924">
    <property type="entry name" value="DUF6387"/>
    <property type="match status" value="1"/>
</dbReference>
<proteinExistence type="predicted"/>
<evidence type="ECO:0000313" key="1">
    <source>
        <dbReference type="EMBL" id="MDP8188104.1"/>
    </source>
</evidence>
<dbReference type="AlphaFoldDB" id="A0AAW8CP82"/>
<protein>
    <submittedName>
        <fullName evidence="1">DUF6387 family protein</fullName>
    </submittedName>
</protein>
<dbReference type="EMBL" id="JASAYJ010000029">
    <property type="protein sequence ID" value="MDP8188104.1"/>
    <property type="molecule type" value="Genomic_DNA"/>
</dbReference>